<feature type="transmembrane region" description="Helical" evidence="1">
    <location>
        <begin position="189"/>
        <end position="212"/>
    </location>
</feature>
<organism evidence="2 3">
    <name type="scientific">Linnemannia elongata AG-77</name>
    <dbReference type="NCBI Taxonomy" id="1314771"/>
    <lineage>
        <taxon>Eukaryota</taxon>
        <taxon>Fungi</taxon>
        <taxon>Fungi incertae sedis</taxon>
        <taxon>Mucoromycota</taxon>
        <taxon>Mortierellomycotina</taxon>
        <taxon>Mortierellomycetes</taxon>
        <taxon>Mortierellales</taxon>
        <taxon>Mortierellaceae</taxon>
        <taxon>Linnemannia</taxon>
    </lineage>
</organism>
<sequence length="249" mass="27865">MMMTLFVPPTPSIHSSCTVHSGTLCQQKKTKQLNLTMSLSSSLSPHHLFANSFALFFLFLSASRCVRKQLRHATEITKQTSTASISLTTTKELLLTDRQWLLKKTLGSVFIWLCTPYCFAPVTYLFNFPVLLIPLSLPLTSFYGPFAVVSIANKTTKQLGPCPQLNPPSDAQNNTNQTIDARPRSVRSYLFLIFIFISFLPSTVACTLPPAFTLYFSHSSFFLQHNNGTRQLTFLFFPFPGPGHPACLQ</sequence>
<keyword evidence="1" id="KW-1133">Transmembrane helix</keyword>
<feature type="transmembrane region" description="Helical" evidence="1">
    <location>
        <begin position="132"/>
        <end position="152"/>
    </location>
</feature>
<name>A0A197JEM1_9FUNG</name>
<keyword evidence="1" id="KW-0812">Transmembrane</keyword>
<evidence type="ECO:0000313" key="2">
    <source>
        <dbReference type="EMBL" id="OAQ23458.1"/>
    </source>
</evidence>
<gene>
    <name evidence="2" type="ORF">K457DRAFT_205830</name>
</gene>
<accession>A0A197JEM1</accession>
<reference evidence="2 3" key="1">
    <citation type="submission" date="2016-05" db="EMBL/GenBank/DDBJ databases">
        <title>Genome sequencing reveals origins of a unique bacterial endosymbiosis in the earliest lineages of terrestrial Fungi.</title>
        <authorList>
            <consortium name="DOE Joint Genome Institute"/>
            <person name="Uehling J."/>
            <person name="Gryganskyi A."/>
            <person name="Hameed K."/>
            <person name="Tschaplinski T."/>
            <person name="Misztal P."/>
            <person name="Wu S."/>
            <person name="Desiro A."/>
            <person name="Vande Pol N."/>
            <person name="Du Z.-Y."/>
            <person name="Zienkiewicz A."/>
            <person name="Zienkiewicz K."/>
            <person name="Morin E."/>
            <person name="Tisserant E."/>
            <person name="Splivallo R."/>
            <person name="Hainaut M."/>
            <person name="Henrissat B."/>
            <person name="Ohm R."/>
            <person name="Kuo A."/>
            <person name="Yan J."/>
            <person name="Lipzen A."/>
            <person name="Nolan M."/>
            <person name="Labutti K."/>
            <person name="Barry K."/>
            <person name="Goldstein A."/>
            <person name="Labbe J."/>
            <person name="Schadt C."/>
            <person name="Tuskan G."/>
            <person name="Grigoriev I."/>
            <person name="Martin F."/>
            <person name="Vilgalys R."/>
            <person name="Bonito G."/>
        </authorList>
    </citation>
    <scope>NUCLEOTIDE SEQUENCE [LARGE SCALE GENOMIC DNA]</scope>
    <source>
        <strain evidence="2 3">AG-77</strain>
    </source>
</reference>
<feature type="transmembrane region" description="Helical" evidence="1">
    <location>
        <begin position="106"/>
        <end position="126"/>
    </location>
</feature>
<dbReference type="EMBL" id="KV442118">
    <property type="protein sequence ID" value="OAQ23458.1"/>
    <property type="molecule type" value="Genomic_DNA"/>
</dbReference>
<protein>
    <submittedName>
        <fullName evidence="2">Uncharacterized protein</fullName>
    </submittedName>
</protein>
<evidence type="ECO:0000256" key="1">
    <source>
        <dbReference type="SAM" id="Phobius"/>
    </source>
</evidence>
<feature type="transmembrane region" description="Helical" evidence="1">
    <location>
        <begin position="45"/>
        <end position="62"/>
    </location>
</feature>
<dbReference type="AlphaFoldDB" id="A0A197JEM1"/>
<keyword evidence="3" id="KW-1185">Reference proteome</keyword>
<keyword evidence="1" id="KW-0472">Membrane</keyword>
<dbReference type="Proteomes" id="UP000078512">
    <property type="component" value="Unassembled WGS sequence"/>
</dbReference>
<evidence type="ECO:0000313" key="3">
    <source>
        <dbReference type="Proteomes" id="UP000078512"/>
    </source>
</evidence>
<proteinExistence type="predicted"/>